<dbReference type="AlphaFoldDB" id="A0A6I3U762"/>
<evidence type="ECO:0000313" key="2">
    <source>
        <dbReference type="EMBL" id="MTV88813.1"/>
    </source>
</evidence>
<comment type="caution">
    <text evidence="2">The sequence shown here is derived from an EMBL/GenBank/DDBJ whole genome shotgun (WGS) entry which is preliminary data.</text>
</comment>
<dbReference type="InterPro" id="IPR033470">
    <property type="entry name" value="FakA-like_C"/>
</dbReference>
<proteinExistence type="predicted"/>
<organism evidence="2 3">
    <name type="scientific">Streptococcus pneumoniae</name>
    <dbReference type="NCBI Taxonomy" id="1313"/>
    <lineage>
        <taxon>Bacteria</taxon>
        <taxon>Bacillati</taxon>
        <taxon>Bacillota</taxon>
        <taxon>Bacilli</taxon>
        <taxon>Lactobacillales</taxon>
        <taxon>Streptococcaceae</taxon>
        <taxon>Streptococcus</taxon>
    </lineage>
</organism>
<feature type="domain" description="Fatty acid kinase subunit A-like C-terminal" evidence="1">
    <location>
        <begin position="1"/>
        <end position="40"/>
    </location>
</feature>
<accession>A0A6I3U762</accession>
<gene>
    <name evidence="2" type="ORF">GM543_15295</name>
</gene>
<reference evidence="2 3" key="1">
    <citation type="submission" date="2019-11" db="EMBL/GenBank/DDBJ databases">
        <title>Growth characteristics of pneumococcus vary with the chemical composition of the capsule and with environmental conditions.</title>
        <authorList>
            <person name="Tothpal A."/>
            <person name="Desobry K."/>
            <person name="Joshi S."/>
            <person name="Wyllie A.L."/>
            <person name="Weinberger D.M."/>
        </authorList>
    </citation>
    <scope>NUCLEOTIDE SEQUENCE [LARGE SCALE GENOMIC DNA]</scope>
    <source>
        <strain evidence="3">pnumococcus35B</strain>
    </source>
</reference>
<feature type="non-terminal residue" evidence="2">
    <location>
        <position position="1"/>
    </location>
</feature>
<protein>
    <recommendedName>
        <fullName evidence="1">Fatty acid kinase subunit A-like C-terminal domain-containing protein</fullName>
    </recommendedName>
</protein>
<dbReference type="RefSeq" id="WP_162481267.1">
    <property type="nucleotide sequence ID" value="NZ_WNHX01001211.1"/>
</dbReference>
<dbReference type="EMBL" id="WNHX01001211">
    <property type="protein sequence ID" value="MTV88813.1"/>
    <property type="molecule type" value="Genomic_DNA"/>
</dbReference>
<name>A0A6I3U762_STREE</name>
<dbReference type="Proteomes" id="UP000469505">
    <property type="component" value="Unassembled WGS sequence"/>
</dbReference>
<evidence type="ECO:0000259" key="1">
    <source>
        <dbReference type="Pfam" id="PF13684"/>
    </source>
</evidence>
<dbReference type="Pfam" id="PF13684">
    <property type="entry name" value="FakA-like_C"/>
    <property type="match status" value="1"/>
</dbReference>
<evidence type="ECO:0000313" key="3">
    <source>
        <dbReference type="Proteomes" id="UP000469505"/>
    </source>
</evidence>
<sequence length="40" mass="4611">DGSEELANQIAQEITEEFEDVEVEIHQGQQPVYPYLFSVE</sequence>